<sequence length="169" mass="19516">MPADRSTQNNCRTSIFCTACKTIKEMDEFDGNQFSKRFGVKYNPDAEEQEEKKIPMSYDPEAEKKRAMERRSGVKKMWCRKCVPPLTSEFYCGDCEQNLPRARFAQAQLSKHVLDEDRLCRDCADLTMKKVEAVRVGEEFEADELENKLKERRVANLNTSDSNLPGQSE</sequence>
<dbReference type="InterPro" id="IPR024630">
    <property type="entry name" value="Stc1"/>
</dbReference>
<name>A0A0L0V390_9BASI</name>
<evidence type="ECO:0000259" key="2">
    <source>
        <dbReference type="Pfam" id="PF12898"/>
    </source>
</evidence>
<feature type="region of interest" description="Disordered" evidence="1">
    <location>
        <begin position="45"/>
        <end position="65"/>
    </location>
</feature>
<protein>
    <recommendedName>
        <fullName evidence="2">Stc1 domain-containing protein</fullName>
    </recommendedName>
</protein>
<accession>A0A0L0V390</accession>
<proteinExistence type="predicted"/>
<dbReference type="OrthoDB" id="2496880at2759"/>
<dbReference type="Proteomes" id="UP000054564">
    <property type="component" value="Unassembled WGS sequence"/>
</dbReference>
<reference evidence="4" key="1">
    <citation type="submission" date="2014-03" db="EMBL/GenBank/DDBJ databases">
        <title>The Genome Sequence of Puccinia striiformis f. sp. tritici PST-78.</title>
        <authorList>
            <consortium name="The Broad Institute Genome Sequencing Platform"/>
            <person name="Cuomo C."/>
            <person name="Hulbert S."/>
            <person name="Chen X."/>
            <person name="Walker B."/>
            <person name="Young S.K."/>
            <person name="Zeng Q."/>
            <person name="Gargeya S."/>
            <person name="Fitzgerald M."/>
            <person name="Haas B."/>
            <person name="Abouelleil A."/>
            <person name="Alvarado L."/>
            <person name="Arachchi H.M."/>
            <person name="Berlin A.M."/>
            <person name="Chapman S.B."/>
            <person name="Goldberg J."/>
            <person name="Griggs A."/>
            <person name="Gujja S."/>
            <person name="Hansen M."/>
            <person name="Howarth C."/>
            <person name="Imamovic A."/>
            <person name="Larimer J."/>
            <person name="McCowan C."/>
            <person name="Montmayeur A."/>
            <person name="Murphy C."/>
            <person name="Neiman D."/>
            <person name="Pearson M."/>
            <person name="Priest M."/>
            <person name="Roberts A."/>
            <person name="Saif S."/>
            <person name="Shea T."/>
            <person name="Sisk P."/>
            <person name="Sykes S."/>
            <person name="Wortman J."/>
            <person name="Nusbaum C."/>
            <person name="Birren B."/>
        </authorList>
    </citation>
    <scope>NUCLEOTIDE SEQUENCE [LARGE SCALE GENOMIC DNA]</scope>
    <source>
        <strain evidence="4">race PST-78</strain>
    </source>
</reference>
<dbReference type="AlphaFoldDB" id="A0A0L0V390"/>
<feature type="domain" description="Stc1" evidence="2">
    <location>
        <begin position="67"/>
        <end position="124"/>
    </location>
</feature>
<keyword evidence="4" id="KW-1185">Reference proteome</keyword>
<organism evidence="3 4">
    <name type="scientific">Puccinia striiformis f. sp. tritici PST-78</name>
    <dbReference type="NCBI Taxonomy" id="1165861"/>
    <lineage>
        <taxon>Eukaryota</taxon>
        <taxon>Fungi</taxon>
        <taxon>Dikarya</taxon>
        <taxon>Basidiomycota</taxon>
        <taxon>Pucciniomycotina</taxon>
        <taxon>Pucciniomycetes</taxon>
        <taxon>Pucciniales</taxon>
        <taxon>Pucciniaceae</taxon>
        <taxon>Puccinia</taxon>
    </lineage>
</organism>
<dbReference type="Pfam" id="PF12898">
    <property type="entry name" value="Stc1"/>
    <property type="match status" value="1"/>
</dbReference>
<comment type="caution">
    <text evidence="3">The sequence shown here is derived from an EMBL/GenBank/DDBJ whole genome shotgun (WGS) entry which is preliminary data.</text>
</comment>
<evidence type="ECO:0000256" key="1">
    <source>
        <dbReference type="SAM" id="MobiDB-lite"/>
    </source>
</evidence>
<evidence type="ECO:0000313" key="3">
    <source>
        <dbReference type="EMBL" id="KNE93780.1"/>
    </source>
</evidence>
<dbReference type="EMBL" id="AJIL01000130">
    <property type="protein sequence ID" value="KNE93780.1"/>
    <property type="molecule type" value="Genomic_DNA"/>
</dbReference>
<gene>
    <name evidence="3" type="ORF">PSTG_12883</name>
</gene>
<evidence type="ECO:0000313" key="4">
    <source>
        <dbReference type="Proteomes" id="UP000054564"/>
    </source>
</evidence>